<proteinExistence type="predicted"/>
<evidence type="ECO:0000313" key="1">
    <source>
        <dbReference type="EMBL" id="GAT50474.1"/>
    </source>
</evidence>
<dbReference type="Proteomes" id="UP000815677">
    <property type="component" value="Unassembled WGS sequence"/>
</dbReference>
<sequence length="236" mass="25840">MQCGNIESIKKRRELVVLVGNVELLKAGKGDGDKGTVWLCKGHEEEKVLEKACRAQNVRQILDCNKQSLEGESRKIGGTDMEWVADGGLGAIHVDRELLEVVKSVLRLVPRIGKLRAVAGEVELGYAASVWSEKIEKGPVCFGLDSNRKWVVARVECVVVQKAPISEPASGAGKEKCLPDARAAEHDLMPGPAGAHKGEDECVQFGGMFEDMHEELQREVVDGGRQHDVYSCCFYI</sequence>
<name>A0ABQ0LH82_MYCCL</name>
<keyword evidence="2" id="KW-1185">Reference proteome</keyword>
<organism evidence="1 2">
    <name type="scientific">Mycena chlorophos</name>
    <name type="common">Agaric fungus</name>
    <name type="synonym">Agaricus chlorophos</name>
    <dbReference type="NCBI Taxonomy" id="658473"/>
    <lineage>
        <taxon>Eukaryota</taxon>
        <taxon>Fungi</taxon>
        <taxon>Dikarya</taxon>
        <taxon>Basidiomycota</taxon>
        <taxon>Agaricomycotina</taxon>
        <taxon>Agaricomycetes</taxon>
        <taxon>Agaricomycetidae</taxon>
        <taxon>Agaricales</taxon>
        <taxon>Marasmiineae</taxon>
        <taxon>Mycenaceae</taxon>
        <taxon>Mycena</taxon>
    </lineage>
</organism>
<gene>
    <name evidence="1" type="ORF">MCHLO_07716</name>
</gene>
<protein>
    <submittedName>
        <fullName evidence="1">Uncharacterized protein</fullName>
    </submittedName>
</protein>
<evidence type="ECO:0000313" key="2">
    <source>
        <dbReference type="Proteomes" id="UP000815677"/>
    </source>
</evidence>
<accession>A0ABQ0LH82</accession>
<dbReference type="EMBL" id="DF846513">
    <property type="protein sequence ID" value="GAT50474.1"/>
    <property type="molecule type" value="Genomic_DNA"/>
</dbReference>
<reference evidence="1" key="1">
    <citation type="submission" date="2014-09" db="EMBL/GenBank/DDBJ databases">
        <title>Genome sequence of the luminous mushroom Mycena chlorophos for searching fungal bioluminescence genes.</title>
        <authorList>
            <person name="Tanaka Y."/>
            <person name="Kasuga D."/>
            <person name="Oba Y."/>
            <person name="Hase S."/>
            <person name="Sato K."/>
            <person name="Oba Y."/>
            <person name="Sakakibara Y."/>
        </authorList>
    </citation>
    <scope>NUCLEOTIDE SEQUENCE</scope>
</reference>